<evidence type="ECO:0000313" key="3">
    <source>
        <dbReference type="Proteomes" id="UP000784294"/>
    </source>
</evidence>
<dbReference type="Proteomes" id="UP000784294">
    <property type="component" value="Unassembled WGS sequence"/>
</dbReference>
<keyword evidence="3" id="KW-1185">Reference proteome</keyword>
<evidence type="ECO:0000256" key="1">
    <source>
        <dbReference type="SAM" id="MobiDB-lite"/>
    </source>
</evidence>
<dbReference type="AlphaFoldDB" id="A0A3S4ZMB0"/>
<proteinExistence type="predicted"/>
<evidence type="ECO:0000313" key="2">
    <source>
        <dbReference type="EMBL" id="VEL06900.1"/>
    </source>
</evidence>
<name>A0A3S4ZMB0_9PLAT</name>
<organism evidence="2 3">
    <name type="scientific">Protopolystoma xenopodis</name>
    <dbReference type="NCBI Taxonomy" id="117903"/>
    <lineage>
        <taxon>Eukaryota</taxon>
        <taxon>Metazoa</taxon>
        <taxon>Spiralia</taxon>
        <taxon>Lophotrochozoa</taxon>
        <taxon>Platyhelminthes</taxon>
        <taxon>Monogenea</taxon>
        <taxon>Polyopisthocotylea</taxon>
        <taxon>Polystomatidea</taxon>
        <taxon>Polystomatidae</taxon>
        <taxon>Protopolystoma</taxon>
    </lineage>
</organism>
<dbReference type="EMBL" id="CAAALY010000603">
    <property type="protein sequence ID" value="VEL06900.1"/>
    <property type="molecule type" value="Genomic_DNA"/>
</dbReference>
<sequence>MTFPPFAAFFIRPARPASCHACRPAASGFGRQSHASCEESLGCLLSRQLPFCCGFHEELMRCRQTIAAVRRCMAFFALLTFQLVSGGRVHPVPRPDSAGAEIGGSIAAGRQTGPLSSAPARGSLSRSAVGGRWSSHETTNGEAGEHVGRVYWCINQRYRQWRNVSTANASHPRQVLLGSGKFRCPQVNQHPDMTHCCGRIGAQHCCTQMNTQAHIGLEEQRVDTCFASVEPEVMRPARSAELDNSFFCNCHHKIGLYQKSIANDPAKIRAEFPRGT</sequence>
<protein>
    <submittedName>
        <fullName evidence="2">Uncharacterized protein</fullName>
    </submittedName>
</protein>
<comment type="caution">
    <text evidence="2">The sequence shown here is derived from an EMBL/GenBank/DDBJ whole genome shotgun (WGS) entry which is preliminary data.</text>
</comment>
<feature type="compositionally biased region" description="Low complexity" evidence="1">
    <location>
        <begin position="97"/>
        <end position="109"/>
    </location>
</feature>
<gene>
    <name evidence="2" type="ORF">PXEA_LOCUS340</name>
</gene>
<reference evidence="2" key="1">
    <citation type="submission" date="2018-11" db="EMBL/GenBank/DDBJ databases">
        <authorList>
            <consortium name="Pathogen Informatics"/>
        </authorList>
    </citation>
    <scope>NUCLEOTIDE SEQUENCE</scope>
</reference>
<feature type="region of interest" description="Disordered" evidence="1">
    <location>
        <begin position="95"/>
        <end position="141"/>
    </location>
</feature>
<accession>A0A3S4ZMB0</accession>